<reference evidence="3" key="1">
    <citation type="submission" date="2018-05" db="EMBL/GenBank/DDBJ databases">
        <title>Draft genome of Mucuna pruriens seed.</title>
        <authorList>
            <person name="Nnadi N.E."/>
            <person name="Vos R."/>
            <person name="Hasami M.H."/>
            <person name="Devisetty U.K."/>
            <person name="Aguiy J.C."/>
        </authorList>
    </citation>
    <scope>NUCLEOTIDE SEQUENCE [LARGE SCALE GENOMIC DNA]</scope>
    <source>
        <strain evidence="3">JCA_2017</strain>
    </source>
</reference>
<dbReference type="OrthoDB" id="1726768at2759"/>
<keyword evidence="2" id="KW-0812">Transmembrane</keyword>
<evidence type="ECO:0000256" key="2">
    <source>
        <dbReference type="SAM" id="Phobius"/>
    </source>
</evidence>
<evidence type="ECO:0000256" key="1">
    <source>
        <dbReference type="SAM" id="MobiDB-lite"/>
    </source>
</evidence>
<keyword evidence="2" id="KW-0472">Membrane</keyword>
<accession>A0A371FRH7</accession>
<evidence type="ECO:0000313" key="4">
    <source>
        <dbReference type="Proteomes" id="UP000257109"/>
    </source>
</evidence>
<proteinExistence type="predicted"/>
<feature type="region of interest" description="Disordered" evidence="1">
    <location>
        <begin position="1"/>
        <end position="30"/>
    </location>
</feature>
<dbReference type="EMBL" id="QJKJ01008138">
    <property type="protein sequence ID" value="RDX80693.1"/>
    <property type="molecule type" value="Genomic_DNA"/>
</dbReference>
<dbReference type="STRING" id="157652.A0A371FRH7"/>
<comment type="caution">
    <text evidence="3">The sequence shown here is derived from an EMBL/GenBank/DDBJ whole genome shotgun (WGS) entry which is preliminary data.</text>
</comment>
<keyword evidence="4" id="KW-1185">Reference proteome</keyword>
<keyword evidence="2" id="KW-1133">Transmembrane helix</keyword>
<dbReference type="Proteomes" id="UP000257109">
    <property type="component" value="Unassembled WGS sequence"/>
</dbReference>
<evidence type="ECO:0000313" key="3">
    <source>
        <dbReference type="EMBL" id="RDX80693.1"/>
    </source>
</evidence>
<gene>
    <name evidence="3" type="ORF">CR513_38735</name>
</gene>
<organism evidence="3 4">
    <name type="scientific">Mucuna pruriens</name>
    <name type="common">Velvet bean</name>
    <name type="synonym">Dolichos pruriens</name>
    <dbReference type="NCBI Taxonomy" id="157652"/>
    <lineage>
        <taxon>Eukaryota</taxon>
        <taxon>Viridiplantae</taxon>
        <taxon>Streptophyta</taxon>
        <taxon>Embryophyta</taxon>
        <taxon>Tracheophyta</taxon>
        <taxon>Spermatophyta</taxon>
        <taxon>Magnoliopsida</taxon>
        <taxon>eudicotyledons</taxon>
        <taxon>Gunneridae</taxon>
        <taxon>Pentapetalae</taxon>
        <taxon>rosids</taxon>
        <taxon>fabids</taxon>
        <taxon>Fabales</taxon>
        <taxon>Fabaceae</taxon>
        <taxon>Papilionoideae</taxon>
        <taxon>50 kb inversion clade</taxon>
        <taxon>NPAAA clade</taxon>
        <taxon>indigoferoid/millettioid clade</taxon>
        <taxon>Phaseoleae</taxon>
        <taxon>Mucuna</taxon>
    </lineage>
</organism>
<name>A0A371FRH7_MUCPR</name>
<feature type="compositionally biased region" description="Basic and acidic residues" evidence="1">
    <location>
        <begin position="18"/>
        <end position="30"/>
    </location>
</feature>
<protein>
    <submittedName>
        <fullName evidence="3">Uncharacterized protein</fullName>
    </submittedName>
</protein>
<feature type="transmembrane region" description="Helical" evidence="2">
    <location>
        <begin position="134"/>
        <end position="154"/>
    </location>
</feature>
<feature type="non-terminal residue" evidence="3">
    <location>
        <position position="1"/>
    </location>
</feature>
<sequence>MAEGSSPHSQTSSPRGGYKVEDANEDDPFRKTELFEDTLVLNSPFPETEVENLNLDTAIVEDSEPAENMTTSTMCEYEEVVLDSEDEEMNDRDVGKGPTLKIPSTLFQKRQPKPPCELVDPNGTTFGKSAAGMCLLIFAYFFCMVSLRVIFIWVTNLLYTEVIVYGALHE</sequence>
<feature type="compositionally biased region" description="Polar residues" evidence="1">
    <location>
        <begin position="1"/>
        <end position="14"/>
    </location>
</feature>
<dbReference type="AlphaFoldDB" id="A0A371FRH7"/>